<dbReference type="EMBL" id="BAABAT010000046">
    <property type="protein sequence ID" value="GAA4261549.1"/>
    <property type="molecule type" value="Genomic_DNA"/>
</dbReference>
<accession>A0ABP8DQA0</accession>
<feature type="compositionally biased region" description="Low complexity" evidence="1">
    <location>
        <begin position="13"/>
        <end position="31"/>
    </location>
</feature>
<proteinExistence type="predicted"/>
<organism evidence="2 3">
    <name type="scientific">Dactylosporangium darangshiense</name>
    <dbReference type="NCBI Taxonomy" id="579108"/>
    <lineage>
        <taxon>Bacteria</taxon>
        <taxon>Bacillati</taxon>
        <taxon>Actinomycetota</taxon>
        <taxon>Actinomycetes</taxon>
        <taxon>Micromonosporales</taxon>
        <taxon>Micromonosporaceae</taxon>
        <taxon>Dactylosporangium</taxon>
    </lineage>
</organism>
<evidence type="ECO:0000313" key="2">
    <source>
        <dbReference type="EMBL" id="GAA4261549.1"/>
    </source>
</evidence>
<comment type="caution">
    <text evidence="2">The sequence shown here is derived from an EMBL/GenBank/DDBJ whole genome shotgun (WGS) entry which is preliminary data.</text>
</comment>
<protein>
    <submittedName>
        <fullName evidence="2">Uncharacterized protein</fullName>
    </submittedName>
</protein>
<name>A0ABP8DQA0_9ACTN</name>
<feature type="region of interest" description="Disordered" evidence="1">
    <location>
        <begin position="1"/>
        <end position="33"/>
    </location>
</feature>
<gene>
    <name evidence="2" type="ORF">GCM10022255_094580</name>
</gene>
<reference evidence="3" key="1">
    <citation type="journal article" date="2019" name="Int. J. Syst. Evol. Microbiol.">
        <title>The Global Catalogue of Microorganisms (GCM) 10K type strain sequencing project: providing services to taxonomists for standard genome sequencing and annotation.</title>
        <authorList>
            <consortium name="The Broad Institute Genomics Platform"/>
            <consortium name="The Broad Institute Genome Sequencing Center for Infectious Disease"/>
            <person name="Wu L."/>
            <person name="Ma J."/>
        </authorList>
    </citation>
    <scope>NUCLEOTIDE SEQUENCE [LARGE SCALE GENOMIC DNA]</scope>
    <source>
        <strain evidence="3">JCM 17441</strain>
    </source>
</reference>
<keyword evidence="3" id="KW-1185">Reference proteome</keyword>
<sequence length="69" mass="7061">MSLTVPACRTSDRAPAASTSPRRSSTPLASADSDLECYDHNTGGYHAHGSTECATVAGGHDVTRDAGVL</sequence>
<dbReference type="Proteomes" id="UP001500620">
    <property type="component" value="Unassembled WGS sequence"/>
</dbReference>
<evidence type="ECO:0000313" key="3">
    <source>
        <dbReference type="Proteomes" id="UP001500620"/>
    </source>
</evidence>
<evidence type="ECO:0000256" key="1">
    <source>
        <dbReference type="SAM" id="MobiDB-lite"/>
    </source>
</evidence>